<reference evidence="1 2" key="1">
    <citation type="journal article" date="2017" name="BMC Genomics">
        <title>Whole-genome assembly of Babesia ovata and comparative genomics between closely related pathogens.</title>
        <authorList>
            <person name="Yamagishi J."/>
            <person name="Asada M."/>
            <person name="Hakimi H."/>
            <person name="Tanaka T.Q."/>
            <person name="Sugimoto C."/>
            <person name="Kawazu S."/>
        </authorList>
    </citation>
    <scope>NUCLEOTIDE SEQUENCE [LARGE SCALE GENOMIC DNA]</scope>
    <source>
        <strain evidence="1 2">Miyake</strain>
    </source>
</reference>
<name>A0A2H6K7E7_9APIC</name>
<proteinExistence type="predicted"/>
<evidence type="ECO:0000313" key="1">
    <source>
        <dbReference type="EMBL" id="GBE58879.1"/>
    </source>
</evidence>
<protein>
    <submittedName>
        <fullName evidence="1">Uncharacterized protein</fullName>
    </submittedName>
</protein>
<dbReference type="RefSeq" id="XP_028865122.1">
    <property type="nucleotide sequence ID" value="XM_029009289.1"/>
</dbReference>
<accession>A0A2H6K7E7</accession>
<sequence length="642" mass="68597">MPKRTSYDGGVADQVGVLVKNERQRRSCSNELGRVYAQGQESNSCLKGEKPDRPFAVCHMQHVHQHRTPGDLSRVESRVVQHPQVREDENDHVKHGAVIGVSGECDQHRRLAVRRLLTALPHVARVVRPERVFGRLACLAVRVRCTKRDRRSAALRYLVALYVGLSVNILDRQGPVKEWRVSDKIRILPFLCTPPGRPERNLLSQELVEFLRDFHGGLVFRVGGRELTLLGRCYFVRDFALDGGELRHVELGGDPLGHQVAADAHVLGDVLLGGESDHGAGGFAARNVVGQATVSGEAEDGSCLDLHGDQSGGAGKSLLLREGFARGGNGVGELLAAGDTVFGLEAELGHDLDTVHRVLAAGGFARKHDTVSTVQNSVDDIGRLSPGRPGVVDHGLEHLGGGDDGLGGFVALPDHVFLRDADLLDRDFHTEVTPGNHDTIGFGEDGVEVAQTLHVLDLGDDLDVLAGFAQHAPALFDVVSGLSEGQGDEVEVVGDGELLDVVDVLLAEDGKVNLDTGEVHVLLLADGGVVENLDDDVVAELLHDLTGEATVGNEDPAANLHGLSELGVRARNALVVALVGVVGGDLKGLAVHEVDGLVLLEETGSDLRSLGVEHKTDVGVRALLHGTVYLHEHLLLRLVVSV</sequence>
<dbReference type="OrthoDB" id="10622001at2759"/>
<comment type="caution">
    <text evidence="1">The sequence shown here is derived from an EMBL/GenBank/DDBJ whole genome shotgun (WGS) entry which is preliminary data.</text>
</comment>
<dbReference type="EMBL" id="BDSA01000001">
    <property type="protein sequence ID" value="GBE58879.1"/>
    <property type="molecule type" value="Genomic_DNA"/>
</dbReference>
<gene>
    <name evidence="1" type="ORF">BOVATA_003720</name>
</gene>
<evidence type="ECO:0000313" key="2">
    <source>
        <dbReference type="Proteomes" id="UP000236319"/>
    </source>
</evidence>
<dbReference type="AlphaFoldDB" id="A0A2H6K7E7"/>
<dbReference type="Proteomes" id="UP000236319">
    <property type="component" value="Unassembled WGS sequence"/>
</dbReference>
<keyword evidence="2" id="KW-1185">Reference proteome</keyword>
<dbReference type="GeneID" id="39872649"/>
<organism evidence="1 2">
    <name type="scientific">Babesia ovata</name>
    <dbReference type="NCBI Taxonomy" id="189622"/>
    <lineage>
        <taxon>Eukaryota</taxon>
        <taxon>Sar</taxon>
        <taxon>Alveolata</taxon>
        <taxon>Apicomplexa</taxon>
        <taxon>Aconoidasida</taxon>
        <taxon>Piroplasmida</taxon>
        <taxon>Babesiidae</taxon>
        <taxon>Babesia</taxon>
    </lineage>
</organism>
<dbReference type="VEuPathDB" id="PiroplasmaDB:BOVATA_003720"/>